<dbReference type="InterPro" id="IPR006145">
    <property type="entry name" value="PsdUridine_synth_RsuA/RluA"/>
</dbReference>
<dbReference type="GO" id="GO:0003723">
    <property type="term" value="F:RNA binding"/>
    <property type="evidence" value="ECO:0007669"/>
    <property type="project" value="InterPro"/>
</dbReference>
<dbReference type="InterPro" id="IPR050188">
    <property type="entry name" value="RluA_PseudoU_synthase"/>
</dbReference>
<dbReference type="Gene3D" id="3.30.2350.10">
    <property type="entry name" value="Pseudouridine synthase"/>
    <property type="match status" value="1"/>
</dbReference>
<comment type="caution">
    <text evidence="3">The sequence shown here is derived from an EMBL/GenBank/DDBJ whole genome shotgun (WGS) entry which is preliminary data.</text>
</comment>
<dbReference type="CDD" id="cd02869">
    <property type="entry name" value="PseudoU_synth_RluA_like"/>
    <property type="match status" value="1"/>
</dbReference>
<dbReference type="PANTHER" id="PTHR21600:SF87">
    <property type="entry name" value="RNA PSEUDOURIDYLATE SYNTHASE DOMAIN-CONTAINING PROTEIN 1"/>
    <property type="match status" value="1"/>
</dbReference>
<proteinExistence type="inferred from homology"/>
<organism evidence="3 4">
    <name type="scientific">Mycena citricolor</name>
    <dbReference type="NCBI Taxonomy" id="2018698"/>
    <lineage>
        <taxon>Eukaryota</taxon>
        <taxon>Fungi</taxon>
        <taxon>Dikarya</taxon>
        <taxon>Basidiomycota</taxon>
        <taxon>Agaricomycotina</taxon>
        <taxon>Agaricomycetes</taxon>
        <taxon>Agaricomycetidae</taxon>
        <taxon>Agaricales</taxon>
        <taxon>Marasmiineae</taxon>
        <taxon>Mycenaceae</taxon>
        <taxon>Mycena</taxon>
    </lineage>
</organism>
<keyword evidence="4" id="KW-1185">Reference proteome</keyword>
<evidence type="ECO:0000313" key="4">
    <source>
        <dbReference type="Proteomes" id="UP001295794"/>
    </source>
</evidence>
<sequence>MLPGPPRHAIARWPTKILYADKKLIVLNKAPGLVAQLESSRGCDLAGVLNAVKRDLNLANTPFPVHRLDKGTTGCLVLGTSSAAARDLSTQFRRRLVDKTYLALVRGGSRSFPGTRGEISTPLVSEDGRMRLASQDSGERESRTEWEVVASSPRLPLTLLRLQLHTGHKHQLRVHLAHVLKAPILGDTLYSQSPPTQEIQSSVVGDLQDSRILLHASRISLFRYSPRRMKIQVVAPLPDDFVRICSQIEIPLDAVDRTGGLFISSSSEEQDFTGVQEVPALEGRWFPQDGQ</sequence>
<dbReference type="PROSITE" id="PS01129">
    <property type="entry name" value="PSI_RLU"/>
    <property type="match status" value="1"/>
</dbReference>
<name>A0AAD2K5I5_9AGAR</name>
<dbReference type="Pfam" id="PF00849">
    <property type="entry name" value="PseudoU_synth_2"/>
    <property type="match status" value="1"/>
</dbReference>
<dbReference type="Proteomes" id="UP001295794">
    <property type="component" value="Unassembled WGS sequence"/>
</dbReference>
<gene>
    <name evidence="3" type="ORF">MYCIT1_LOCUS30250</name>
</gene>
<evidence type="ECO:0000259" key="2">
    <source>
        <dbReference type="Pfam" id="PF00849"/>
    </source>
</evidence>
<feature type="domain" description="Pseudouridine synthase RsuA/RluA-like" evidence="2">
    <location>
        <begin position="24"/>
        <end position="178"/>
    </location>
</feature>
<protein>
    <recommendedName>
        <fullName evidence="2">Pseudouridine synthase RsuA/RluA-like domain-containing protein</fullName>
    </recommendedName>
</protein>
<comment type="similarity">
    <text evidence="1">Belongs to the pseudouridine synthase RluA family.</text>
</comment>
<evidence type="ECO:0000313" key="3">
    <source>
        <dbReference type="EMBL" id="CAK5279912.1"/>
    </source>
</evidence>
<dbReference type="PANTHER" id="PTHR21600">
    <property type="entry name" value="MITOCHONDRIAL RNA PSEUDOURIDINE SYNTHASE"/>
    <property type="match status" value="1"/>
</dbReference>
<evidence type="ECO:0000256" key="1">
    <source>
        <dbReference type="ARBA" id="ARBA00010876"/>
    </source>
</evidence>
<dbReference type="InterPro" id="IPR020103">
    <property type="entry name" value="PsdUridine_synth_cat_dom_sf"/>
</dbReference>
<dbReference type="GO" id="GO:0000455">
    <property type="term" value="P:enzyme-directed rRNA pseudouridine synthesis"/>
    <property type="evidence" value="ECO:0007669"/>
    <property type="project" value="TreeGrafter"/>
</dbReference>
<dbReference type="AlphaFoldDB" id="A0AAD2K5I5"/>
<dbReference type="GO" id="GO:0009982">
    <property type="term" value="F:pseudouridine synthase activity"/>
    <property type="evidence" value="ECO:0007669"/>
    <property type="project" value="InterPro"/>
</dbReference>
<dbReference type="SUPFAM" id="SSF55120">
    <property type="entry name" value="Pseudouridine synthase"/>
    <property type="match status" value="1"/>
</dbReference>
<dbReference type="EMBL" id="CAVNYO010000440">
    <property type="protein sequence ID" value="CAK5279912.1"/>
    <property type="molecule type" value="Genomic_DNA"/>
</dbReference>
<dbReference type="InterPro" id="IPR006224">
    <property type="entry name" value="PsdUridine_synth_RluA-like_CS"/>
</dbReference>
<reference evidence="3" key="1">
    <citation type="submission" date="2023-11" db="EMBL/GenBank/DDBJ databases">
        <authorList>
            <person name="De Vega J J."/>
            <person name="De Vega J J."/>
        </authorList>
    </citation>
    <scope>NUCLEOTIDE SEQUENCE</scope>
</reference>
<accession>A0AAD2K5I5</accession>